<evidence type="ECO:0000313" key="2">
    <source>
        <dbReference type="Proteomes" id="UP000558488"/>
    </source>
</evidence>
<protein>
    <submittedName>
        <fullName evidence="1">Uncharacterized protein</fullName>
    </submittedName>
</protein>
<proteinExistence type="predicted"/>
<dbReference type="Proteomes" id="UP000558488">
    <property type="component" value="Unassembled WGS sequence"/>
</dbReference>
<gene>
    <name evidence="1" type="ORF">mPipKuh1_010648</name>
</gene>
<organism evidence="1 2">
    <name type="scientific">Pipistrellus kuhlii</name>
    <name type="common">Kuhl's pipistrelle</name>
    <dbReference type="NCBI Taxonomy" id="59472"/>
    <lineage>
        <taxon>Eukaryota</taxon>
        <taxon>Metazoa</taxon>
        <taxon>Chordata</taxon>
        <taxon>Craniata</taxon>
        <taxon>Vertebrata</taxon>
        <taxon>Euteleostomi</taxon>
        <taxon>Mammalia</taxon>
        <taxon>Eutheria</taxon>
        <taxon>Laurasiatheria</taxon>
        <taxon>Chiroptera</taxon>
        <taxon>Yangochiroptera</taxon>
        <taxon>Vespertilionidae</taxon>
        <taxon>Pipistrellus</taxon>
    </lineage>
</organism>
<dbReference type="EMBL" id="JACAGB010000008">
    <property type="protein sequence ID" value="KAF6346914.1"/>
    <property type="molecule type" value="Genomic_DNA"/>
</dbReference>
<accession>A0A7J7XB82</accession>
<reference evidence="1 2" key="1">
    <citation type="journal article" date="2020" name="Nature">
        <title>Six reference-quality genomes reveal evolution of bat adaptations.</title>
        <authorList>
            <person name="Jebb D."/>
            <person name="Huang Z."/>
            <person name="Pippel M."/>
            <person name="Hughes G.M."/>
            <person name="Lavrichenko K."/>
            <person name="Devanna P."/>
            <person name="Winkler S."/>
            <person name="Jermiin L.S."/>
            <person name="Skirmuntt E.C."/>
            <person name="Katzourakis A."/>
            <person name="Burkitt-Gray L."/>
            <person name="Ray D.A."/>
            <person name="Sullivan K.A.M."/>
            <person name="Roscito J.G."/>
            <person name="Kirilenko B.M."/>
            <person name="Davalos L.M."/>
            <person name="Corthals A.P."/>
            <person name="Power M.L."/>
            <person name="Jones G."/>
            <person name="Ransome R.D."/>
            <person name="Dechmann D.K.N."/>
            <person name="Locatelli A.G."/>
            <person name="Puechmaille S.J."/>
            <person name="Fedrigo O."/>
            <person name="Jarvis E.D."/>
            <person name="Hiller M."/>
            <person name="Vernes S.C."/>
            <person name="Myers E.W."/>
            <person name="Teeling E.C."/>
        </authorList>
    </citation>
    <scope>NUCLEOTIDE SEQUENCE [LARGE SCALE GENOMIC DNA]</scope>
    <source>
        <strain evidence="1">MPipKuh1</strain>
        <tissue evidence="1">Flight muscle</tissue>
    </source>
</reference>
<evidence type="ECO:0000313" key="1">
    <source>
        <dbReference type="EMBL" id="KAF6346914.1"/>
    </source>
</evidence>
<dbReference type="AlphaFoldDB" id="A0A7J7XB82"/>
<comment type="caution">
    <text evidence="1">The sequence shown here is derived from an EMBL/GenBank/DDBJ whole genome shotgun (WGS) entry which is preliminary data.</text>
</comment>
<keyword evidence="2" id="KW-1185">Reference proteome</keyword>
<name>A0A7J7XB82_PIPKU</name>
<sequence length="142" mass="15389">MPPPPLGPPRPAALVTLNPGSRPPWWVRMLLPWTGFLRAALRSRPMCAVVGDLLCAPWAQRVPGAQETGVDRAQGFLSLGLSPLSADWTASEQARVACAHATPPSAPCPRVLPQHHHRHTLLSTLFSFLRIFLLLLPVSSSV</sequence>